<feature type="compositionally biased region" description="Polar residues" evidence="13">
    <location>
        <begin position="86"/>
        <end position="95"/>
    </location>
</feature>
<evidence type="ECO:0000256" key="11">
    <source>
        <dbReference type="ARBA" id="ARBA00023187"/>
    </source>
</evidence>
<feature type="compositionally biased region" description="Polar residues" evidence="13">
    <location>
        <begin position="1"/>
        <end position="11"/>
    </location>
</feature>
<keyword evidence="12" id="KW-0539">Nucleus</keyword>
<evidence type="ECO:0000256" key="6">
    <source>
        <dbReference type="ARBA" id="ARBA00022664"/>
    </source>
</evidence>
<dbReference type="GO" id="GO:0008380">
    <property type="term" value="P:RNA splicing"/>
    <property type="evidence" value="ECO:0007669"/>
    <property type="project" value="UniProtKB-KW"/>
</dbReference>
<keyword evidence="5" id="KW-0963">Cytoplasm</keyword>
<feature type="compositionally biased region" description="Basic and acidic residues" evidence="13">
    <location>
        <begin position="297"/>
        <end position="314"/>
    </location>
</feature>
<dbReference type="GO" id="GO:0005737">
    <property type="term" value="C:cytoplasm"/>
    <property type="evidence" value="ECO:0007669"/>
    <property type="project" value="UniProtKB-SubCell"/>
</dbReference>
<reference evidence="15" key="2">
    <citation type="submission" date="2021-10" db="EMBL/GenBank/DDBJ databases">
        <title>Phylogenomics reveals ancestral predisposition of the termite-cultivated fungus Termitomyces towards a domesticated lifestyle.</title>
        <authorList>
            <person name="Auxier B."/>
            <person name="Grum-Grzhimaylo A."/>
            <person name="Cardenas M.E."/>
            <person name="Lodge J.D."/>
            <person name="Laessoe T."/>
            <person name="Pedersen O."/>
            <person name="Smith M.E."/>
            <person name="Kuyper T.W."/>
            <person name="Franco-Molano E.A."/>
            <person name="Baroni T.J."/>
            <person name="Aanen D.K."/>
        </authorList>
    </citation>
    <scope>NUCLEOTIDE SEQUENCE</scope>
    <source>
        <strain evidence="15">AP01</strain>
        <tissue evidence="15">Mycelium</tissue>
    </source>
</reference>
<feature type="compositionally biased region" description="Acidic residues" evidence="13">
    <location>
        <begin position="43"/>
        <end position="77"/>
    </location>
</feature>
<dbReference type="Pfam" id="PF09405">
    <property type="entry name" value="Btz"/>
    <property type="match status" value="1"/>
</dbReference>
<evidence type="ECO:0000256" key="13">
    <source>
        <dbReference type="SAM" id="MobiDB-lite"/>
    </source>
</evidence>
<feature type="compositionally biased region" description="Polar residues" evidence="13">
    <location>
        <begin position="176"/>
        <end position="185"/>
    </location>
</feature>
<dbReference type="GO" id="GO:0051028">
    <property type="term" value="P:mRNA transport"/>
    <property type="evidence" value="ECO:0007669"/>
    <property type="project" value="UniProtKB-KW"/>
</dbReference>
<keyword evidence="11" id="KW-0508">mRNA splicing</keyword>
<accession>A0A9P7KIK3</accession>
<dbReference type="GO" id="GO:0003729">
    <property type="term" value="F:mRNA binding"/>
    <property type="evidence" value="ECO:0007669"/>
    <property type="project" value="InterPro"/>
</dbReference>
<feature type="compositionally biased region" description="Gly residues" evidence="13">
    <location>
        <begin position="256"/>
        <end position="273"/>
    </location>
</feature>
<evidence type="ECO:0000256" key="5">
    <source>
        <dbReference type="ARBA" id="ARBA00022490"/>
    </source>
</evidence>
<comment type="caution">
    <text evidence="15">The sequence shown here is derived from an EMBL/GenBank/DDBJ whole genome shotgun (WGS) entry which is preliminary data.</text>
</comment>
<keyword evidence="4" id="KW-0813">Transport</keyword>
<feature type="region of interest" description="Disordered" evidence="13">
    <location>
        <begin position="1"/>
        <end position="237"/>
    </location>
</feature>
<evidence type="ECO:0000313" key="16">
    <source>
        <dbReference type="Proteomes" id="UP000775547"/>
    </source>
</evidence>
<feature type="compositionally biased region" description="Polar residues" evidence="13">
    <location>
        <begin position="729"/>
        <end position="760"/>
    </location>
</feature>
<dbReference type="InterPro" id="IPR018545">
    <property type="entry name" value="Btz_dom"/>
</dbReference>
<evidence type="ECO:0000256" key="1">
    <source>
        <dbReference type="ARBA" id="ARBA00004123"/>
    </source>
</evidence>
<evidence type="ECO:0000313" key="15">
    <source>
        <dbReference type="EMBL" id="KAG5648811.1"/>
    </source>
</evidence>
<protein>
    <recommendedName>
        <fullName evidence="14">Btz domain-containing protein</fullName>
    </recommendedName>
</protein>
<keyword evidence="6" id="KW-0507">mRNA processing</keyword>
<dbReference type="GO" id="GO:0035145">
    <property type="term" value="C:exon-exon junction complex"/>
    <property type="evidence" value="ECO:0007669"/>
    <property type="project" value="InterPro"/>
</dbReference>
<keyword evidence="7" id="KW-0509">mRNA transport</keyword>
<dbReference type="EMBL" id="JABCKV010000001">
    <property type="protein sequence ID" value="KAG5648811.1"/>
    <property type="molecule type" value="Genomic_DNA"/>
</dbReference>
<feature type="compositionally biased region" description="Pro residues" evidence="13">
    <location>
        <begin position="197"/>
        <end position="206"/>
    </location>
</feature>
<evidence type="ECO:0000256" key="9">
    <source>
        <dbReference type="ARBA" id="ARBA00022884"/>
    </source>
</evidence>
<keyword evidence="10" id="KW-0866">Nonsense-mediated mRNA decay</keyword>
<proteinExistence type="inferred from homology"/>
<comment type="subcellular location">
    <subcellularLocation>
        <location evidence="2">Cytoplasm</location>
    </subcellularLocation>
    <subcellularLocation>
        <location evidence="1">Nucleus</location>
    </subcellularLocation>
</comment>
<feature type="domain" description="Btz" evidence="14">
    <location>
        <begin position="212"/>
        <end position="324"/>
    </location>
</feature>
<feature type="region of interest" description="Disordered" evidence="13">
    <location>
        <begin position="551"/>
        <end position="576"/>
    </location>
</feature>
<dbReference type="AlphaFoldDB" id="A0A9P7KIK3"/>
<dbReference type="GO" id="GO:0006397">
    <property type="term" value="P:mRNA processing"/>
    <property type="evidence" value="ECO:0007669"/>
    <property type="project" value="UniProtKB-KW"/>
</dbReference>
<feature type="region of interest" description="Disordered" evidence="13">
    <location>
        <begin position="255"/>
        <end position="343"/>
    </location>
</feature>
<evidence type="ECO:0000256" key="7">
    <source>
        <dbReference type="ARBA" id="ARBA00022816"/>
    </source>
</evidence>
<dbReference type="GO" id="GO:0000184">
    <property type="term" value="P:nuclear-transcribed mRNA catabolic process, nonsense-mediated decay"/>
    <property type="evidence" value="ECO:0007669"/>
    <property type="project" value="UniProtKB-KW"/>
</dbReference>
<feature type="compositionally biased region" description="Basic residues" evidence="13">
    <location>
        <begin position="24"/>
        <end position="37"/>
    </location>
</feature>
<keyword evidence="9" id="KW-0694">RNA-binding</keyword>
<comment type="similarity">
    <text evidence="3">Belongs to the CASC3 family.</text>
</comment>
<feature type="compositionally biased region" description="Low complexity" evidence="13">
    <location>
        <begin position="319"/>
        <end position="329"/>
    </location>
</feature>
<evidence type="ECO:0000256" key="10">
    <source>
        <dbReference type="ARBA" id="ARBA00023161"/>
    </source>
</evidence>
<keyword evidence="16" id="KW-1185">Reference proteome</keyword>
<evidence type="ECO:0000256" key="8">
    <source>
        <dbReference type="ARBA" id="ARBA00022845"/>
    </source>
</evidence>
<evidence type="ECO:0000256" key="2">
    <source>
        <dbReference type="ARBA" id="ARBA00004496"/>
    </source>
</evidence>
<organism evidence="15 16">
    <name type="scientific">Asterophora parasitica</name>
    <dbReference type="NCBI Taxonomy" id="117018"/>
    <lineage>
        <taxon>Eukaryota</taxon>
        <taxon>Fungi</taxon>
        <taxon>Dikarya</taxon>
        <taxon>Basidiomycota</taxon>
        <taxon>Agaricomycotina</taxon>
        <taxon>Agaricomycetes</taxon>
        <taxon>Agaricomycetidae</taxon>
        <taxon>Agaricales</taxon>
        <taxon>Tricholomatineae</taxon>
        <taxon>Lyophyllaceae</taxon>
        <taxon>Asterophora</taxon>
    </lineage>
</organism>
<evidence type="ECO:0000256" key="4">
    <source>
        <dbReference type="ARBA" id="ARBA00022448"/>
    </source>
</evidence>
<feature type="region of interest" description="Disordered" evidence="13">
    <location>
        <begin position="707"/>
        <end position="781"/>
    </location>
</feature>
<dbReference type="Proteomes" id="UP000775547">
    <property type="component" value="Unassembled WGS sequence"/>
</dbReference>
<dbReference type="OrthoDB" id="3361414at2759"/>
<feature type="compositionally biased region" description="Gly residues" evidence="13">
    <location>
        <begin position="330"/>
        <end position="343"/>
    </location>
</feature>
<gene>
    <name evidence="15" type="ORF">DXG03_000160</name>
</gene>
<evidence type="ECO:0000256" key="12">
    <source>
        <dbReference type="ARBA" id="ARBA00023242"/>
    </source>
</evidence>
<keyword evidence="8" id="KW-0810">Translation regulation</keyword>
<dbReference type="GO" id="GO:0006417">
    <property type="term" value="P:regulation of translation"/>
    <property type="evidence" value="ECO:0007669"/>
    <property type="project" value="UniProtKB-KW"/>
</dbReference>
<evidence type="ECO:0000259" key="14">
    <source>
        <dbReference type="Pfam" id="PF09405"/>
    </source>
</evidence>
<sequence length="834" mass="90837">MPAPVTSTSHTRTVDKFSTFKPRGQVKKKKVVRRRGRAPGDIGSDDEIERELGTDSESEDEPSSIDSDSDSDTEPASDDVIPNGHFTPSTSQSPGDSGVNGKKHVDSEPFFAPPSGNWSEMVADETTNGPADLPVIEFADFDGQDKVPPASRPKKAKKAAKNSRSAPVAPTPPPQVNSDQRSNGMEENPHDVLIPRSPNPSPPRRPPGQTARQAYQQRLESDPSYVPTVGGFWGHDDRLLDKDLRSLSGWWRGRWQGRGRGGFVKGRGRGGQFGPNTDGGEQPEDGSAPDVPPIERAWGHDGFEEMKKREEQRRVQHTQPQSQSFQGPGSFRGGRGLGAVRGGRGSFNRGGFVNSSGRSSANSGRIWYSQKPELMWTKQHEGFLYFEQEPSLKPRQGQHQGILVKLPGTETKVVRAPFRRSSSIQAPTQRPATASVIGSDHEDRLYTVHLPKRSGKEKVVVEETPIEDVFKVRTDLVQMEPIPLESAPPIALVAQASHAPAQRTREAPPHRLDVALAASSQSQPEASTRLQLEQLSVEPEISDPARLAKTEQAVMRNSSTEREEEASVPTILPESGDASIPSLPPMFSPPLSQPSPVYGSPFGYAPLPPGIAMNQHGVPYELATGRPVYLQAPPPPPMYNPRPMHPHLPPAFVPGHMSHHSHSHSHPAVSPDFLASASHTPPMNSFIDPTTGTPIFSFPRQTSRIEIRAPSEGTEVKSPGKTPAPRTSALRTAASSFEPSPRTSTDTSANGYFPSLSTPPENGALPSYAPVEGSEGSADGMGSHPHDQAMMYQHYPPQFYYPADPYGYAHNPYVDMSQVHYEMYPPPPEGTVYY</sequence>
<name>A0A9P7KIK3_9AGAR</name>
<evidence type="ECO:0000256" key="3">
    <source>
        <dbReference type="ARBA" id="ARBA00009548"/>
    </source>
</evidence>
<feature type="compositionally biased region" description="Basic residues" evidence="13">
    <location>
        <begin position="152"/>
        <end position="161"/>
    </location>
</feature>
<reference evidence="15" key="1">
    <citation type="submission" date="2020-07" db="EMBL/GenBank/DDBJ databases">
        <authorList>
            <person name="Nieuwenhuis M."/>
            <person name="Van De Peppel L.J.J."/>
        </authorList>
    </citation>
    <scope>NUCLEOTIDE SEQUENCE</scope>
    <source>
        <strain evidence="15">AP01</strain>
        <tissue evidence="15">Mycelium</tissue>
    </source>
</reference>